<reference evidence="2" key="1">
    <citation type="submission" date="2020-02" db="EMBL/GenBank/DDBJ databases">
        <authorList>
            <person name="Meier V. D."/>
        </authorList>
    </citation>
    <scope>NUCLEOTIDE SEQUENCE</scope>
    <source>
        <strain evidence="2">AVDCRST_MAG01</strain>
    </source>
</reference>
<dbReference type="AlphaFoldDB" id="A0A6J4PG65"/>
<sequence>WRAGSRVAWRGSERTTPRKNGPSEISGRTRPRGRCWSRASRPTARSGRGDLQG</sequence>
<gene>
    <name evidence="2" type="ORF">AVDCRST_MAG01-01-1885</name>
</gene>
<protein>
    <submittedName>
        <fullName evidence="2">Uncharacterized protein</fullName>
    </submittedName>
</protein>
<evidence type="ECO:0000256" key="1">
    <source>
        <dbReference type="SAM" id="MobiDB-lite"/>
    </source>
</evidence>
<proteinExistence type="predicted"/>
<dbReference type="EMBL" id="CADCUW010000279">
    <property type="protein sequence ID" value="CAA9415368.1"/>
    <property type="molecule type" value="Genomic_DNA"/>
</dbReference>
<feature type="non-terminal residue" evidence="2">
    <location>
        <position position="1"/>
    </location>
</feature>
<accession>A0A6J4PG65</accession>
<evidence type="ECO:0000313" key="2">
    <source>
        <dbReference type="EMBL" id="CAA9415368.1"/>
    </source>
</evidence>
<organism evidence="2">
    <name type="scientific">uncultured Rubrobacteraceae bacterium</name>
    <dbReference type="NCBI Taxonomy" id="349277"/>
    <lineage>
        <taxon>Bacteria</taxon>
        <taxon>Bacillati</taxon>
        <taxon>Actinomycetota</taxon>
        <taxon>Rubrobacteria</taxon>
        <taxon>Rubrobacterales</taxon>
        <taxon>Rubrobacteraceae</taxon>
        <taxon>environmental samples</taxon>
    </lineage>
</organism>
<feature type="region of interest" description="Disordered" evidence="1">
    <location>
        <begin position="1"/>
        <end position="53"/>
    </location>
</feature>
<feature type="non-terminal residue" evidence="2">
    <location>
        <position position="53"/>
    </location>
</feature>
<name>A0A6J4PG65_9ACTN</name>